<comment type="caution">
    <text evidence="2">The sequence shown here is derived from an EMBL/GenBank/DDBJ whole genome shotgun (WGS) entry which is preliminary data.</text>
</comment>
<evidence type="ECO:0000313" key="2">
    <source>
        <dbReference type="EMBL" id="MBB4961994.1"/>
    </source>
</evidence>
<feature type="region of interest" description="Disordered" evidence="1">
    <location>
        <begin position="21"/>
        <end position="58"/>
    </location>
</feature>
<accession>A0A7W7SW60</accession>
<protein>
    <submittedName>
        <fullName evidence="2">Uncharacterized protein</fullName>
    </submittedName>
</protein>
<sequence length="81" mass="8972">MNHTPNWSHIFARKVVGVTDVPQGESRSDHSRQGDGSICGNTRFIRTTQPDGPIRPALPAVRKTSTRCQEDVYDSAMTCQT</sequence>
<organism evidence="2 3">
    <name type="scientific">Micromonospora polyrhachis</name>
    <dbReference type="NCBI Taxonomy" id="1282883"/>
    <lineage>
        <taxon>Bacteria</taxon>
        <taxon>Bacillati</taxon>
        <taxon>Actinomycetota</taxon>
        <taxon>Actinomycetes</taxon>
        <taxon>Micromonosporales</taxon>
        <taxon>Micromonosporaceae</taxon>
        <taxon>Micromonospora</taxon>
    </lineage>
</organism>
<keyword evidence="3" id="KW-1185">Reference proteome</keyword>
<dbReference type="EMBL" id="JACHJW010000001">
    <property type="protein sequence ID" value="MBB4961994.1"/>
    <property type="molecule type" value="Genomic_DNA"/>
</dbReference>
<reference evidence="2 3" key="1">
    <citation type="submission" date="2020-08" db="EMBL/GenBank/DDBJ databases">
        <title>Sequencing the genomes of 1000 actinobacteria strains.</title>
        <authorList>
            <person name="Klenk H.-P."/>
        </authorList>
    </citation>
    <scope>NUCLEOTIDE SEQUENCE [LARGE SCALE GENOMIC DNA]</scope>
    <source>
        <strain evidence="2 3">DSM 45886</strain>
    </source>
</reference>
<name>A0A7W7SW60_9ACTN</name>
<proteinExistence type="predicted"/>
<evidence type="ECO:0000256" key="1">
    <source>
        <dbReference type="SAM" id="MobiDB-lite"/>
    </source>
</evidence>
<gene>
    <name evidence="2" type="ORF">FHR38_005727</name>
</gene>
<dbReference type="AlphaFoldDB" id="A0A7W7SW60"/>
<evidence type="ECO:0000313" key="3">
    <source>
        <dbReference type="Proteomes" id="UP000578819"/>
    </source>
</evidence>
<dbReference type="Proteomes" id="UP000578819">
    <property type="component" value="Unassembled WGS sequence"/>
</dbReference>